<accession>A0A7S2SK72</accession>
<organism evidence="6">
    <name type="scientific">Eucampia antarctica</name>
    <dbReference type="NCBI Taxonomy" id="49252"/>
    <lineage>
        <taxon>Eukaryota</taxon>
        <taxon>Sar</taxon>
        <taxon>Stramenopiles</taxon>
        <taxon>Ochrophyta</taxon>
        <taxon>Bacillariophyta</taxon>
        <taxon>Mediophyceae</taxon>
        <taxon>Biddulphiophycidae</taxon>
        <taxon>Hemiaulales</taxon>
        <taxon>Hemiaulaceae</taxon>
        <taxon>Eucampia</taxon>
    </lineage>
</organism>
<comment type="subcellular location">
    <subcellularLocation>
        <location evidence="1">Cytoplasm</location>
        <location evidence="1">Cytoskeleton</location>
    </subcellularLocation>
</comment>
<gene>
    <name evidence="6" type="ORF">EANT1437_LOCUS15281</name>
</gene>
<reference evidence="6" key="1">
    <citation type="submission" date="2021-01" db="EMBL/GenBank/DDBJ databases">
        <authorList>
            <person name="Corre E."/>
            <person name="Pelletier E."/>
            <person name="Niang G."/>
            <person name="Scheremetjew M."/>
            <person name="Finn R."/>
            <person name="Kale V."/>
            <person name="Holt S."/>
            <person name="Cochrane G."/>
            <person name="Meng A."/>
            <person name="Brown T."/>
            <person name="Cohen L."/>
        </authorList>
    </citation>
    <scope>NUCLEOTIDE SEQUENCE</scope>
    <source>
        <strain evidence="6">CCMP1452</strain>
    </source>
</reference>
<dbReference type="Pfam" id="PF21041">
    <property type="entry name" value="XMAP215_CLASP_TOG"/>
    <property type="match status" value="1"/>
</dbReference>
<evidence type="ECO:0000259" key="5">
    <source>
        <dbReference type="SMART" id="SM01349"/>
    </source>
</evidence>
<name>A0A7S2SK72_9STRA</name>
<feature type="region of interest" description="Disordered" evidence="4">
    <location>
        <begin position="531"/>
        <end position="634"/>
    </location>
</feature>
<dbReference type="InterPro" id="IPR034085">
    <property type="entry name" value="TOG"/>
</dbReference>
<dbReference type="SUPFAM" id="SSF48371">
    <property type="entry name" value="ARM repeat"/>
    <property type="match status" value="1"/>
</dbReference>
<feature type="compositionally biased region" description="Acidic residues" evidence="4">
    <location>
        <begin position="561"/>
        <end position="581"/>
    </location>
</feature>
<dbReference type="EMBL" id="HBHI01029782">
    <property type="protein sequence ID" value="CAD9700691.1"/>
    <property type="molecule type" value="Transcribed_RNA"/>
</dbReference>
<protein>
    <recommendedName>
        <fullName evidence="5">TOG domain-containing protein</fullName>
    </recommendedName>
</protein>
<feature type="region of interest" description="Disordered" evidence="4">
    <location>
        <begin position="417"/>
        <end position="499"/>
    </location>
</feature>
<keyword evidence="3" id="KW-0206">Cytoskeleton</keyword>
<dbReference type="AlphaFoldDB" id="A0A7S2SK72"/>
<evidence type="ECO:0000256" key="2">
    <source>
        <dbReference type="ARBA" id="ARBA00022490"/>
    </source>
</evidence>
<dbReference type="InterPro" id="IPR016024">
    <property type="entry name" value="ARM-type_fold"/>
</dbReference>
<evidence type="ECO:0000256" key="1">
    <source>
        <dbReference type="ARBA" id="ARBA00004245"/>
    </source>
</evidence>
<dbReference type="InterPro" id="IPR011989">
    <property type="entry name" value="ARM-like"/>
</dbReference>
<feature type="compositionally biased region" description="Polar residues" evidence="4">
    <location>
        <begin position="474"/>
        <end position="499"/>
    </location>
</feature>
<keyword evidence="2" id="KW-0963">Cytoplasm</keyword>
<evidence type="ECO:0000256" key="4">
    <source>
        <dbReference type="SAM" id="MobiDB-lite"/>
    </source>
</evidence>
<feature type="compositionally biased region" description="Acidic residues" evidence="4">
    <location>
        <begin position="533"/>
        <end position="549"/>
    </location>
</feature>
<feature type="region of interest" description="Disordered" evidence="4">
    <location>
        <begin position="660"/>
        <end position="680"/>
    </location>
</feature>
<feature type="region of interest" description="Disordered" evidence="4">
    <location>
        <begin position="46"/>
        <end position="73"/>
    </location>
</feature>
<dbReference type="InterPro" id="IPR052087">
    <property type="entry name" value="RRP12"/>
</dbReference>
<dbReference type="SMART" id="SM01349">
    <property type="entry name" value="TOG"/>
    <property type="match status" value="1"/>
</dbReference>
<dbReference type="PANTHER" id="PTHR48287">
    <property type="entry name" value="ARM REPEAT SUPERFAMILY PROTEIN"/>
    <property type="match status" value="1"/>
</dbReference>
<dbReference type="InterPro" id="IPR048491">
    <property type="entry name" value="XMAP215_CLASP_TOG"/>
</dbReference>
<dbReference type="GO" id="GO:0015631">
    <property type="term" value="F:tubulin binding"/>
    <property type="evidence" value="ECO:0007669"/>
    <property type="project" value="InterPro"/>
</dbReference>
<feature type="compositionally biased region" description="Low complexity" evidence="4">
    <location>
        <begin position="454"/>
        <end position="468"/>
    </location>
</feature>
<dbReference type="GO" id="GO:0005856">
    <property type="term" value="C:cytoskeleton"/>
    <property type="evidence" value="ECO:0007669"/>
    <property type="project" value="UniProtKB-SubCell"/>
</dbReference>
<feature type="compositionally biased region" description="Acidic residues" evidence="4">
    <location>
        <begin position="440"/>
        <end position="450"/>
    </location>
</feature>
<feature type="compositionally biased region" description="Basic and acidic residues" evidence="4">
    <location>
        <begin position="550"/>
        <end position="560"/>
    </location>
</feature>
<feature type="compositionally biased region" description="Basic and acidic residues" evidence="4">
    <location>
        <begin position="594"/>
        <end position="608"/>
    </location>
</feature>
<evidence type="ECO:0000313" key="6">
    <source>
        <dbReference type="EMBL" id="CAD9700691.1"/>
    </source>
</evidence>
<proteinExistence type="predicted"/>
<sequence length="680" mass="76023">MKKIVEGVLESNLDNQSDLSILTEASTKILPSLFKLVETLNSKKDNIGTGSSAKEGTSDMDTDGEDKKKRKKEESQRAQLIAILTETIGAYASICPPHFLQTLFKKIMQRLLVSTQSEEDESEKICTLLGLAQALVKSGALDDASISLLYRAVRPLIRTDENSTSVQKRSYKVMAEICQRHKQFILDPERLGEMTELMVGSVFTCQTASRHMRLKCMSLMLEGFKSENREQMEVIPKIMGEVLLCLKDSNTKTREAAYGILVSMAQVHSNITEYFQTILAALGAQTPHMRSAAVQALSRLVFEFSRNDPVVQSFLPSLLETVCVLFDESAREVIKSVIGFVRVCVAAMSHDQLEPLLPGVVGGIMKYNKGKGRFRSKIKIIMKKLVRKYGYTKITPLVPENDIRLLTHMRKLAEKAERRKATGGFQEGKEESGEINGFDEMMDSDEDDSDDGRTLMTGMTGGTRMTTMSRKSVRSSALTKSGTAKSVTSMAKSTRSGKINQPVAPKINIKDEKAGNVFDMLDSKMTKNLKYADDDEENDEFSDDDGAMEFDDRGRLVVHDDLEEDDDKPEKAEEEDDTQENDEIHGGGKKQRISKFESAKVARDEANKNTRNKNKNDQQALGAAYKSKKAGGDVMKKGQKYEPFAYVPLDGKRYSKKHRNNAVAQMATVVRNQNTKRKRR</sequence>
<evidence type="ECO:0000256" key="3">
    <source>
        <dbReference type="ARBA" id="ARBA00023212"/>
    </source>
</evidence>
<dbReference type="PANTHER" id="PTHR48287:SF1">
    <property type="entry name" value="ARM REPEAT SUPERFAMILY PROTEIN"/>
    <property type="match status" value="1"/>
</dbReference>
<feature type="domain" description="TOG" evidence="5">
    <location>
        <begin position="139"/>
        <end position="384"/>
    </location>
</feature>
<dbReference type="Gene3D" id="1.25.10.10">
    <property type="entry name" value="Leucine-rich Repeat Variant"/>
    <property type="match status" value="1"/>
</dbReference>